<sequence length="55" mass="6839">MSLGSNQYVEHIYFLIDSYIVYILQNMILKTRNDEYIYYVYQYNNKINRNVYIEV</sequence>
<evidence type="ECO:0000256" key="1">
    <source>
        <dbReference type="SAM" id="Phobius"/>
    </source>
</evidence>
<keyword evidence="1" id="KW-1133">Transmembrane helix</keyword>
<evidence type="ECO:0000313" key="2">
    <source>
        <dbReference type="EMBL" id="QHU29193.1"/>
    </source>
</evidence>
<accession>A0A6C0LF72</accession>
<reference evidence="2" key="1">
    <citation type="journal article" date="2020" name="Nature">
        <title>Giant virus diversity and host interactions through global metagenomics.</title>
        <authorList>
            <person name="Schulz F."/>
            <person name="Roux S."/>
            <person name="Paez-Espino D."/>
            <person name="Jungbluth S."/>
            <person name="Walsh D.A."/>
            <person name="Denef V.J."/>
            <person name="McMahon K.D."/>
            <person name="Konstantinidis K.T."/>
            <person name="Eloe-Fadrosh E.A."/>
            <person name="Kyrpides N.C."/>
            <person name="Woyke T."/>
        </authorList>
    </citation>
    <scope>NUCLEOTIDE SEQUENCE</scope>
    <source>
        <strain evidence="2">GVMAG-M-3300027804-47</strain>
    </source>
</reference>
<keyword evidence="1" id="KW-0812">Transmembrane</keyword>
<dbReference type="AlphaFoldDB" id="A0A6C0LF72"/>
<protein>
    <submittedName>
        <fullName evidence="2">Uncharacterized protein</fullName>
    </submittedName>
</protein>
<organism evidence="2">
    <name type="scientific">viral metagenome</name>
    <dbReference type="NCBI Taxonomy" id="1070528"/>
    <lineage>
        <taxon>unclassified sequences</taxon>
        <taxon>metagenomes</taxon>
        <taxon>organismal metagenomes</taxon>
    </lineage>
</organism>
<proteinExistence type="predicted"/>
<keyword evidence="1" id="KW-0472">Membrane</keyword>
<feature type="transmembrane region" description="Helical" evidence="1">
    <location>
        <begin position="12"/>
        <end position="29"/>
    </location>
</feature>
<dbReference type="EMBL" id="MN740482">
    <property type="protein sequence ID" value="QHU29193.1"/>
    <property type="molecule type" value="Genomic_DNA"/>
</dbReference>
<name>A0A6C0LF72_9ZZZZ</name>